<dbReference type="Proteomes" id="UP000326903">
    <property type="component" value="Unassembled WGS sequence"/>
</dbReference>
<keyword evidence="5" id="KW-0233">DNA recombination</keyword>
<dbReference type="RefSeq" id="WP_150414350.1">
    <property type="nucleotide sequence ID" value="NZ_VYQF01000001.1"/>
</dbReference>
<keyword evidence="3" id="KW-0815">Transposition</keyword>
<dbReference type="InterPro" id="IPR001207">
    <property type="entry name" value="Transposase_mutator"/>
</dbReference>
<proteinExistence type="inferred from homology"/>
<evidence type="ECO:0000256" key="5">
    <source>
        <dbReference type="ARBA" id="ARBA00023172"/>
    </source>
</evidence>
<comment type="function">
    <text evidence="1">Required for the transposition of the insertion element.</text>
</comment>
<evidence type="ECO:0000256" key="2">
    <source>
        <dbReference type="ARBA" id="ARBA00010961"/>
    </source>
</evidence>
<comment type="similarity">
    <text evidence="2">Belongs to the transposase mutator family.</text>
</comment>
<reference evidence="6 7" key="1">
    <citation type="submission" date="2019-09" db="EMBL/GenBank/DDBJ databases">
        <title>Draft genome sequence of Ginsengibacter sp. BR5-29.</title>
        <authorList>
            <person name="Im W.-T."/>
        </authorList>
    </citation>
    <scope>NUCLEOTIDE SEQUENCE [LARGE SCALE GENOMIC DNA]</scope>
    <source>
        <strain evidence="6 7">BR5-29</strain>
    </source>
</reference>
<evidence type="ECO:0000256" key="1">
    <source>
        <dbReference type="ARBA" id="ARBA00002190"/>
    </source>
</evidence>
<evidence type="ECO:0000256" key="4">
    <source>
        <dbReference type="ARBA" id="ARBA00023125"/>
    </source>
</evidence>
<dbReference type="GO" id="GO:0006313">
    <property type="term" value="P:DNA transposition"/>
    <property type="evidence" value="ECO:0007669"/>
    <property type="project" value="InterPro"/>
</dbReference>
<accession>A0A5J5INB5</accession>
<keyword evidence="7" id="KW-1185">Reference proteome</keyword>
<evidence type="ECO:0000313" key="6">
    <source>
        <dbReference type="EMBL" id="KAA9042221.1"/>
    </source>
</evidence>
<evidence type="ECO:0000313" key="7">
    <source>
        <dbReference type="Proteomes" id="UP000326903"/>
    </source>
</evidence>
<organism evidence="6 7">
    <name type="scientific">Ginsengibacter hankyongi</name>
    <dbReference type="NCBI Taxonomy" id="2607284"/>
    <lineage>
        <taxon>Bacteria</taxon>
        <taxon>Pseudomonadati</taxon>
        <taxon>Bacteroidota</taxon>
        <taxon>Chitinophagia</taxon>
        <taxon>Chitinophagales</taxon>
        <taxon>Chitinophagaceae</taxon>
        <taxon>Ginsengibacter</taxon>
    </lineage>
</organism>
<dbReference type="AlphaFoldDB" id="A0A5J5INB5"/>
<keyword evidence="4" id="KW-0238">DNA-binding</keyword>
<name>A0A5J5INB5_9BACT</name>
<protein>
    <submittedName>
        <fullName evidence="6">Transposase</fullName>
    </submittedName>
</protein>
<comment type="caution">
    <text evidence="6">The sequence shown here is derived from an EMBL/GenBank/DDBJ whole genome shotgun (WGS) entry which is preliminary data.</text>
</comment>
<gene>
    <name evidence="6" type="ORF">FW778_09475</name>
</gene>
<dbReference type="EMBL" id="VYQF01000001">
    <property type="protein sequence ID" value="KAA9042221.1"/>
    <property type="molecule type" value="Genomic_DNA"/>
</dbReference>
<feature type="non-terminal residue" evidence="6">
    <location>
        <position position="167"/>
    </location>
</feature>
<dbReference type="GO" id="GO:0003677">
    <property type="term" value="F:DNA binding"/>
    <property type="evidence" value="ECO:0007669"/>
    <property type="project" value="UniProtKB-KW"/>
</dbReference>
<dbReference type="GO" id="GO:0004803">
    <property type="term" value="F:transposase activity"/>
    <property type="evidence" value="ECO:0007669"/>
    <property type="project" value="InterPro"/>
</dbReference>
<sequence length="167" mass="19420">MDRRVYRTLASEMDKSNRSISRLFKKFLEQAPQIPIKSKTQVHLLIDGTYLPNGLCLILYYDHDIRYVQLYRTSSQEKFREIYQDLKALKALGIEVYSVTCDGHKSILKAVAKVYPNAVIQRCVVHVKRQCRAYLSSKPKLQASKELLFISNQITGIKTQEQCSFWL</sequence>
<dbReference type="Pfam" id="PF00872">
    <property type="entry name" value="Transposase_mut"/>
    <property type="match status" value="1"/>
</dbReference>
<evidence type="ECO:0000256" key="3">
    <source>
        <dbReference type="ARBA" id="ARBA00022578"/>
    </source>
</evidence>